<dbReference type="GO" id="GO:0003964">
    <property type="term" value="F:RNA-directed DNA polymerase activity"/>
    <property type="evidence" value="ECO:0007669"/>
    <property type="project" value="UniProtKB-KW"/>
</dbReference>
<dbReference type="GO" id="GO:0016787">
    <property type="term" value="F:hydrolase activity"/>
    <property type="evidence" value="ECO:0007669"/>
    <property type="project" value="UniProtKB-KW"/>
</dbReference>
<evidence type="ECO:0000313" key="9">
    <source>
        <dbReference type="Proteomes" id="UP000559068"/>
    </source>
</evidence>
<keyword evidence="2" id="KW-0548">Nucleotidyltransferase</keyword>
<evidence type="ECO:0000259" key="7">
    <source>
        <dbReference type="PROSITE" id="PS50994"/>
    </source>
</evidence>
<gene>
    <name evidence="8" type="primary">Ervk6_2</name>
    <name evidence="8" type="ORF">AEGBEN_R14818</name>
</gene>
<evidence type="ECO:0000256" key="6">
    <source>
        <dbReference type="ARBA" id="ARBA00022918"/>
    </source>
</evidence>
<dbReference type="Pfam" id="PF00665">
    <property type="entry name" value="rve"/>
    <property type="match status" value="1"/>
</dbReference>
<evidence type="ECO:0000256" key="2">
    <source>
        <dbReference type="ARBA" id="ARBA00022695"/>
    </source>
</evidence>
<comment type="caution">
    <text evidence="8">The sequence shown here is derived from an EMBL/GenBank/DDBJ whole genome shotgun (WGS) entry which is preliminary data.</text>
</comment>
<proteinExistence type="predicted"/>
<feature type="non-terminal residue" evidence="8">
    <location>
        <position position="64"/>
    </location>
</feature>
<dbReference type="EMBL" id="VZRW01010568">
    <property type="protein sequence ID" value="NWX21402.1"/>
    <property type="molecule type" value="Genomic_DNA"/>
</dbReference>
<accession>A0A7K6UEW4</accession>
<dbReference type="AlphaFoldDB" id="A0A7K6UEW4"/>
<feature type="non-terminal residue" evidence="8">
    <location>
        <position position="1"/>
    </location>
</feature>
<dbReference type="GO" id="GO:0035613">
    <property type="term" value="F:RNA stem-loop binding"/>
    <property type="evidence" value="ECO:0007669"/>
    <property type="project" value="TreeGrafter"/>
</dbReference>
<feature type="domain" description="Integrase catalytic" evidence="7">
    <location>
        <begin position="1"/>
        <end position="64"/>
    </location>
</feature>
<evidence type="ECO:0000313" key="8">
    <source>
        <dbReference type="EMBL" id="NWX21402.1"/>
    </source>
</evidence>
<dbReference type="PANTHER" id="PTHR41694:SF3">
    <property type="entry name" value="RNA-DIRECTED DNA POLYMERASE-RELATED"/>
    <property type="match status" value="1"/>
</dbReference>
<evidence type="ECO:0000256" key="5">
    <source>
        <dbReference type="ARBA" id="ARBA00022801"/>
    </source>
</evidence>
<dbReference type="OrthoDB" id="9359997at2759"/>
<evidence type="ECO:0000256" key="1">
    <source>
        <dbReference type="ARBA" id="ARBA00022679"/>
    </source>
</evidence>
<evidence type="ECO:0000256" key="3">
    <source>
        <dbReference type="ARBA" id="ARBA00022722"/>
    </source>
</evidence>
<protein>
    <submittedName>
        <fullName evidence="8">POK6 protein</fullName>
    </submittedName>
</protein>
<reference evidence="8 9" key="1">
    <citation type="submission" date="2019-09" db="EMBL/GenBank/DDBJ databases">
        <title>Bird 10,000 Genomes (B10K) Project - Family phase.</title>
        <authorList>
            <person name="Zhang G."/>
        </authorList>
    </citation>
    <scope>NUCLEOTIDE SEQUENCE [LARGE SCALE GENOMIC DNA]</scope>
    <source>
        <strain evidence="8">B10K-DU-029-76</strain>
        <tissue evidence="8">Heart</tissue>
    </source>
</reference>
<dbReference type="InterPro" id="IPR012337">
    <property type="entry name" value="RNaseH-like_sf"/>
</dbReference>
<dbReference type="SUPFAM" id="SSF53098">
    <property type="entry name" value="Ribonuclease H-like"/>
    <property type="match status" value="1"/>
</dbReference>
<keyword evidence="9" id="KW-1185">Reference proteome</keyword>
<dbReference type="PANTHER" id="PTHR41694">
    <property type="entry name" value="ENDOGENOUS RETROVIRUS GROUP K MEMBER POL PROTEIN"/>
    <property type="match status" value="1"/>
</dbReference>
<dbReference type="InterPro" id="IPR001584">
    <property type="entry name" value="Integrase_cat-core"/>
</dbReference>
<name>A0A7K6UEW4_9AVES</name>
<dbReference type="Gene3D" id="3.30.420.10">
    <property type="entry name" value="Ribonuclease H-like superfamily/Ribonuclease H"/>
    <property type="match status" value="1"/>
</dbReference>
<dbReference type="Proteomes" id="UP000559068">
    <property type="component" value="Unassembled WGS sequence"/>
</dbReference>
<evidence type="ECO:0000256" key="4">
    <source>
        <dbReference type="ARBA" id="ARBA00022759"/>
    </source>
</evidence>
<keyword evidence="4" id="KW-0255">Endonuclease</keyword>
<dbReference type="PROSITE" id="PS50994">
    <property type="entry name" value="INTEGRASE"/>
    <property type="match status" value="1"/>
</dbReference>
<dbReference type="GO" id="GO:0004519">
    <property type="term" value="F:endonuclease activity"/>
    <property type="evidence" value="ECO:0007669"/>
    <property type="project" value="UniProtKB-KW"/>
</dbReference>
<organism evidence="8 9">
    <name type="scientific">Aegotheles bennettii</name>
    <dbReference type="NCBI Taxonomy" id="48278"/>
    <lineage>
        <taxon>Eukaryota</taxon>
        <taxon>Metazoa</taxon>
        <taxon>Chordata</taxon>
        <taxon>Craniata</taxon>
        <taxon>Vertebrata</taxon>
        <taxon>Euteleostomi</taxon>
        <taxon>Archelosauria</taxon>
        <taxon>Archosauria</taxon>
        <taxon>Dinosauria</taxon>
        <taxon>Saurischia</taxon>
        <taxon>Theropoda</taxon>
        <taxon>Coelurosauria</taxon>
        <taxon>Aves</taxon>
        <taxon>Neognathae</taxon>
        <taxon>Neoaves</taxon>
        <taxon>Strisores</taxon>
        <taxon>Caprimulgiformes</taxon>
        <taxon>Aegothelidae</taxon>
        <taxon>Aegotheles</taxon>
    </lineage>
</organism>
<sequence>KHVIRHLLSAIAALGVPITIKTDNGPGYTSSLLKNFCMHWGIQQLFGTPHSPTGQAIIECTHST</sequence>
<keyword evidence="3" id="KW-0540">Nuclease</keyword>
<keyword evidence="5" id="KW-0378">Hydrolase</keyword>
<dbReference type="GO" id="GO:0015074">
    <property type="term" value="P:DNA integration"/>
    <property type="evidence" value="ECO:0007669"/>
    <property type="project" value="InterPro"/>
</dbReference>
<dbReference type="InterPro" id="IPR036397">
    <property type="entry name" value="RNaseH_sf"/>
</dbReference>
<keyword evidence="1" id="KW-0808">Transferase</keyword>
<keyword evidence="6" id="KW-0695">RNA-directed DNA polymerase</keyword>